<dbReference type="AlphaFoldDB" id="A0A6H5J4L4"/>
<feature type="non-terminal residue" evidence="1">
    <location>
        <position position="1"/>
    </location>
</feature>
<dbReference type="Proteomes" id="UP000479190">
    <property type="component" value="Unassembled WGS sequence"/>
</dbReference>
<name>A0A6H5J4L4_9HYME</name>
<gene>
    <name evidence="1" type="ORF">TBRA_LOCUS13989</name>
</gene>
<reference evidence="1 2" key="1">
    <citation type="submission" date="2020-02" db="EMBL/GenBank/DDBJ databases">
        <authorList>
            <person name="Ferguson B K."/>
        </authorList>
    </citation>
    <scope>NUCLEOTIDE SEQUENCE [LARGE SCALE GENOMIC DNA]</scope>
</reference>
<evidence type="ECO:0000313" key="1">
    <source>
        <dbReference type="EMBL" id="CAB0042368.1"/>
    </source>
</evidence>
<organism evidence="1 2">
    <name type="scientific">Trichogramma brassicae</name>
    <dbReference type="NCBI Taxonomy" id="86971"/>
    <lineage>
        <taxon>Eukaryota</taxon>
        <taxon>Metazoa</taxon>
        <taxon>Ecdysozoa</taxon>
        <taxon>Arthropoda</taxon>
        <taxon>Hexapoda</taxon>
        <taxon>Insecta</taxon>
        <taxon>Pterygota</taxon>
        <taxon>Neoptera</taxon>
        <taxon>Endopterygota</taxon>
        <taxon>Hymenoptera</taxon>
        <taxon>Apocrita</taxon>
        <taxon>Proctotrupomorpha</taxon>
        <taxon>Chalcidoidea</taxon>
        <taxon>Trichogrammatidae</taxon>
        <taxon>Trichogramma</taxon>
    </lineage>
</organism>
<accession>A0A6H5J4L4</accession>
<evidence type="ECO:0000313" key="2">
    <source>
        <dbReference type="Proteomes" id="UP000479190"/>
    </source>
</evidence>
<sequence length="49" mass="5632">ANFRGSFFRLVWSSLCPRWSGYHSKKKTQAMSSASEAVKNPDHCASWKR</sequence>
<protein>
    <submittedName>
        <fullName evidence="1">Uncharacterized protein</fullName>
    </submittedName>
</protein>
<dbReference type="EMBL" id="CADCXV010001187">
    <property type="protein sequence ID" value="CAB0042368.1"/>
    <property type="molecule type" value="Genomic_DNA"/>
</dbReference>
<proteinExistence type="predicted"/>
<keyword evidence="2" id="KW-1185">Reference proteome</keyword>